<sequence length="302" mass="31597">MIPSPDVSGRQPRRDRPDERADLPPELRVVVLDDCLADACRTAQDILDLAAAVRINMIDMRGGDLLQRLLTRARRAGKVRALLKAAHERFPDHDDLTWLHDSMFGRPPARQASADSTTTGSTTESTPAGSATAAWGVEPSSDRAGHPTSASPAGSAPAGEIASPDRTATSAVPSQSRAGTAPPGQISAPQRRDVAPSSAIPSPNRAGDPASPARQRAGGEASPDSQRPAADASPTERQATADTPPDRHRPAAEESPEGRRARGEAWAGGNAGVWTHETVEVAEGGHESQQMMASPQAAARVK</sequence>
<feature type="compositionally biased region" description="Low complexity" evidence="1">
    <location>
        <begin position="146"/>
        <end position="164"/>
    </location>
</feature>
<comment type="caution">
    <text evidence="2">The sequence shown here is derived from an EMBL/GenBank/DDBJ whole genome shotgun (WGS) entry which is preliminary data.</text>
</comment>
<accession>A0ABT9MT88</accession>
<gene>
    <name evidence="2" type="ORF">J2S43_003137</name>
</gene>
<feature type="compositionally biased region" description="Low complexity" evidence="1">
    <location>
        <begin position="112"/>
        <end position="134"/>
    </location>
</feature>
<evidence type="ECO:0000256" key="1">
    <source>
        <dbReference type="SAM" id="MobiDB-lite"/>
    </source>
</evidence>
<evidence type="ECO:0000313" key="2">
    <source>
        <dbReference type="EMBL" id="MDP9794625.1"/>
    </source>
</evidence>
<dbReference type="EMBL" id="JAUSRA010000001">
    <property type="protein sequence ID" value="MDP9794625.1"/>
    <property type="molecule type" value="Genomic_DNA"/>
</dbReference>
<organism evidence="2 3">
    <name type="scientific">Catenuloplanes nepalensis</name>
    <dbReference type="NCBI Taxonomy" id="587533"/>
    <lineage>
        <taxon>Bacteria</taxon>
        <taxon>Bacillati</taxon>
        <taxon>Actinomycetota</taxon>
        <taxon>Actinomycetes</taxon>
        <taxon>Micromonosporales</taxon>
        <taxon>Micromonosporaceae</taxon>
        <taxon>Catenuloplanes</taxon>
    </lineage>
</organism>
<feature type="region of interest" description="Disordered" evidence="1">
    <location>
        <begin position="1"/>
        <end position="22"/>
    </location>
</feature>
<evidence type="ECO:0000313" key="3">
    <source>
        <dbReference type="Proteomes" id="UP001240984"/>
    </source>
</evidence>
<proteinExistence type="predicted"/>
<feature type="compositionally biased region" description="Basic and acidic residues" evidence="1">
    <location>
        <begin position="244"/>
        <end position="263"/>
    </location>
</feature>
<reference evidence="2 3" key="1">
    <citation type="submission" date="2023-07" db="EMBL/GenBank/DDBJ databases">
        <title>Sequencing the genomes of 1000 actinobacteria strains.</title>
        <authorList>
            <person name="Klenk H.-P."/>
        </authorList>
    </citation>
    <scope>NUCLEOTIDE SEQUENCE [LARGE SCALE GENOMIC DNA]</scope>
    <source>
        <strain evidence="2 3">DSM 44710</strain>
    </source>
</reference>
<feature type="region of interest" description="Disordered" evidence="1">
    <location>
        <begin position="101"/>
        <end position="270"/>
    </location>
</feature>
<feature type="compositionally biased region" description="Polar residues" evidence="1">
    <location>
        <begin position="166"/>
        <end position="178"/>
    </location>
</feature>
<protein>
    <submittedName>
        <fullName evidence="2">Uncharacterized protein</fullName>
    </submittedName>
</protein>
<dbReference type="Proteomes" id="UP001240984">
    <property type="component" value="Unassembled WGS sequence"/>
</dbReference>
<name>A0ABT9MT88_9ACTN</name>
<keyword evidence="3" id="KW-1185">Reference proteome</keyword>
<dbReference type="RefSeq" id="WP_306829786.1">
    <property type="nucleotide sequence ID" value="NZ_JAUSRA010000001.1"/>
</dbReference>
<feature type="compositionally biased region" description="Basic and acidic residues" evidence="1">
    <location>
        <begin position="12"/>
        <end position="22"/>
    </location>
</feature>